<dbReference type="AlphaFoldDB" id="A0AAP6EMS1"/>
<protein>
    <submittedName>
        <fullName evidence="1">Uncharacterized protein</fullName>
    </submittedName>
</protein>
<dbReference type="GeneID" id="69808092"/>
<evidence type="ECO:0000313" key="2">
    <source>
        <dbReference type="EMBL" id="MDX3018427.1"/>
    </source>
</evidence>
<dbReference type="EMBL" id="JARAWP010000006">
    <property type="protein sequence ID" value="MDX3018427.1"/>
    <property type="molecule type" value="Genomic_DNA"/>
</dbReference>
<dbReference type="RefSeq" id="WP_141655654.1">
    <property type="nucleotide sequence ID" value="NZ_BCML01000202.1"/>
</dbReference>
<gene>
    <name evidence="1" type="ORF">PV399_47840</name>
    <name evidence="2" type="ORF">PV666_11085</name>
</gene>
<reference evidence="1 3" key="1">
    <citation type="journal article" date="2023" name="Microb. Genom.">
        <title>Mesoterricola silvestris gen. nov., sp. nov., Mesoterricola sediminis sp. nov., Geothrix oryzae sp. nov., Geothrix edaphica sp. nov., Geothrix rubra sp. nov., and Geothrix limicola sp. nov., six novel members of Acidobacteriota isolated from soils.</title>
        <authorList>
            <person name="Weisberg A.J."/>
            <person name="Pearce E."/>
            <person name="Kramer C.G."/>
            <person name="Chang J.H."/>
            <person name="Clarke C.R."/>
        </authorList>
    </citation>
    <scope>NUCLEOTIDE SEQUENCE</scope>
    <source>
        <strain evidence="2 3">NB05-1H</strain>
        <strain evidence="1">NRRL_B-16521</strain>
    </source>
</reference>
<keyword evidence="3" id="KW-1185">Reference proteome</keyword>
<dbReference type="Proteomes" id="UP001272987">
    <property type="component" value="Unassembled WGS sequence"/>
</dbReference>
<dbReference type="EMBL" id="JARAWC010000103">
    <property type="protein sequence ID" value="MDX2967356.1"/>
    <property type="molecule type" value="Genomic_DNA"/>
</dbReference>
<proteinExistence type="predicted"/>
<organism evidence="1 4">
    <name type="scientific">Streptomyces acidiscabies</name>
    <dbReference type="NCBI Taxonomy" id="42234"/>
    <lineage>
        <taxon>Bacteria</taxon>
        <taxon>Bacillati</taxon>
        <taxon>Actinomycetota</taxon>
        <taxon>Actinomycetes</taxon>
        <taxon>Kitasatosporales</taxon>
        <taxon>Streptomycetaceae</taxon>
        <taxon>Streptomyces</taxon>
    </lineage>
</organism>
<comment type="caution">
    <text evidence="1">The sequence shown here is derived from an EMBL/GenBank/DDBJ whole genome shotgun (WGS) entry which is preliminary data.</text>
</comment>
<accession>A0AAP6EMS1</accession>
<evidence type="ECO:0000313" key="1">
    <source>
        <dbReference type="EMBL" id="MDX2967356.1"/>
    </source>
</evidence>
<evidence type="ECO:0000313" key="3">
    <source>
        <dbReference type="Proteomes" id="UP001272987"/>
    </source>
</evidence>
<sequence length="116" mass="12873">MTVPMCGAITFVPLPELREVLEAHGETLSDKDRDTHCAPVCCELATGHELDGTHCVQVKEWDDASGNLWWRWLTNGAGRFESALACEAASQDADPQACYLIITHPAKHSWEIRNPE</sequence>
<dbReference type="Proteomes" id="UP001282288">
    <property type="component" value="Unassembled WGS sequence"/>
</dbReference>
<name>A0AAP6EMS1_9ACTN</name>
<evidence type="ECO:0000313" key="4">
    <source>
        <dbReference type="Proteomes" id="UP001282288"/>
    </source>
</evidence>